<dbReference type="KEGG" id="rba:RB5858"/>
<dbReference type="InterPro" id="IPR050807">
    <property type="entry name" value="TransReg_Diox_bact_type"/>
</dbReference>
<dbReference type="InterPro" id="IPR001387">
    <property type="entry name" value="Cro/C1-type_HTH"/>
</dbReference>
<dbReference type="InterPro" id="IPR014710">
    <property type="entry name" value="RmlC-like_jellyroll"/>
</dbReference>
<dbReference type="OrthoDB" id="9814553at2"/>
<dbReference type="Proteomes" id="UP000001025">
    <property type="component" value="Chromosome"/>
</dbReference>
<dbReference type="GO" id="GO:0003700">
    <property type="term" value="F:DNA-binding transcription factor activity"/>
    <property type="evidence" value="ECO:0000318"/>
    <property type="project" value="GO_Central"/>
</dbReference>
<dbReference type="InParanoid" id="Q7UR68"/>
<dbReference type="EMBL" id="BX294143">
    <property type="protein sequence ID" value="CAD74472.1"/>
    <property type="molecule type" value="Genomic_DNA"/>
</dbReference>
<evidence type="ECO:0000313" key="4">
    <source>
        <dbReference type="Proteomes" id="UP000001025"/>
    </source>
</evidence>
<dbReference type="SUPFAM" id="SSF47413">
    <property type="entry name" value="lambda repressor-like DNA-binding domains"/>
    <property type="match status" value="1"/>
</dbReference>
<dbReference type="InterPro" id="IPR010982">
    <property type="entry name" value="Lambda_DNA-bd_dom_sf"/>
</dbReference>
<dbReference type="CDD" id="cd02209">
    <property type="entry name" value="cupin_XRE_C"/>
    <property type="match status" value="1"/>
</dbReference>
<keyword evidence="1" id="KW-0238">DNA-binding</keyword>
<evidence type="ECO:0000313" key="3">
    <source>
        <dbReference type="EMBL" id="CAD74472.1"/>
    </source>
</evidence>
<dbReference type="HOGENOM" id="CLU_085376_2_0_0"/>
<name>Q7UR68_RHOBA</name>
<dbReference type="PATRIC" id="fig|243090.15.peg.2819"/>
<protein>
    <submittedName>
        <fullName evidence="3">Probable transcription regulator</fullName>
    </submittedName>
</protein>
<dbReference type="eggNOG" id="COG1917">
    <property type="taxonomic scope" value="Bacteria"/>
</dbReference>
<evidence type="ECO:0000256" key="1">
    <source>
        <dbReference type="ARBA" id="ARBA00023125"/>
    </source>
</evidence>
<keyword evidence="4" id="KW-1185">Reference proteome</keyword>
<feature type="domain" description="HTH cro/C1-type" evidence="2">
    <location>
        <begin position="59"/>
        <end position="113"/>
    </location>
</feature>
<dbReference type="PROSITE" id="PS50943">
    <property type="entry name" value="HTH_CROC1"/>
    <property type="match status" value="1"/>
</dbReference>
<dbReference type="eggNOG" id="COG1396">
    <property type="taxonomic scope" value="Bacteria"/>
</dbReference>
<dbReference type="Gene3D" id="2.60.120.10">
    <property type="entry name" value="Jelly Rolls"/>
    <property type="match status" value="1"/>
</dbReference>
<dbReference type="PANTHER" id="PTHR46797:SF1">
    <property type="entry name" value="METHYLPHOSPHONATE SYNTHASE"/>
    <property type="match status" value="1"/>
</dbReference>
<evidence type="ECO:0000259" key="2">
    <source>
        <dbReference type="PROSITE" id="PS50943"/>
    </source>
</evidence>
<dbReference type="STRING" id="243090.RB5858"/>
<dbReference type="Pfam" id="PF07883">
    <property type="entry name" value="Cupin_2"/>
    <property type="match status" value="1"/>
</dbReference>
<accession>Q7UR68</accession>
<gene>
    <name evidence="3" type="ordered locus">RB5858</name>
</gene>
<organism evidence="3 4">
    <name type="scientific">Rhodopirellula baltica (strain DSM 10527 / NCIMB 13988 / SH1)</name>
    <dbReference type="NCBI Taxonomy" id="243090"/>
    <lineage>
        <taxon>Bacteria</taxon>
        <taxon>Pseudomonadati</taxon>
        <taxon>Planctomycetota</taxon>
        <taxon>Planctomycetia</taxon>
        <taxon>Pirellulales</taxon>
        <taxon>Pirellulaceae</taxon>
        <taxon>Rhodopirellula</taxon>
    </lineage>
</organism>
<dbReference type="InterPro" id="IPR013096">
    <property type="entry name" value="Cupin_2"/>
</dbReference>
<dbReference type="PANTHER" id="PTHR46797">
    <property type="entry name" value="HTH-TYPE TRANSCRIPTIONAL REGULATOR"/>
    <property type="match status" value="1"/>
</dbReference>
<dbReference type="GO" id="GO:0006355">
    <property type="term" value="P:regulation of DNA-templated transcription"/>
    <property type="evidence" value="ECO:0000318"/>
    <property type="project" value="GO_Central"/>
</dbReference>
<dbReference type="EnsemblBacteria" id="CAD74472">
    <property type="protein sequence ID" value="CAD74472"/>
    <property type="gene ID" value="RB5858"/>
</dbReference>
<proteinExistence type="predicted"/>
<dbReference type="AlphaFoldDB" id="Q7UR68"/>
<dbReference type="FunCoup" id="Q7UR68">
    <property type="interactions" value="90"/>
</dbReference>
<dbReference type="InterPro" id="IPR011051">
    <property type="entry name" value="RmlC_Cupin_sf"/>
</dbReference>
<reference evidence="3 4" key="1">
    <citation type="journal article" date="2003" name="Proc. Natl. Acad. Sci. U.S.A.">
        <title>Complete genome sequence of the marine planctomycete Pirellula sp. strain 1.</title>
        <authorList>
            <person name="Gloeckner F.O."/>
            <person name="Kube M."/>
            <person name="Bauer M."/>
            <person name="Teeling H."/>
            <person name="Lombardot T."/>
            <person name="Ludwig W."/>
            <person name="Gade D."/>
            <person name="Beck A."/>
            <person name="Borzym K."/>
            <person name="Heitmann K."/>
            <person name="Rabus R."/>
            <person name="Schlesner H."/>
            <person name="Amann R."/>
            <person name="Reinhardt R."/>
        </authorList>
    </citation>
    <scope>NUCLEOTIDE SEQUENCE [LARGE SCALE GENOMIC DNA]</scope>
    <source>
        <strain evidence="4">DSM 10527 / NCIMB 13988 / SH1</strain>
    </source>
</reference>
<dbReference type="SUPFAM" id="SSF51182">
    <property type="entry name" value="RmlC-like cupins"/>
    <property type="match status" value="1"/>
</dbReference>
<dbReference type="Pfam" id="PF13560">
    <property type="entry name" value="HTH_31"/>
    <property type="match status" value="1"/>
</dbReference>
<dbReference type="GO" id="GO:0003677">
    <property type="term" value="F:DNA binding"/>
    <property type="evidence" value="ECO:0007669"/>
    <property type="project" value="UniProtKB-KW"/>
</dbReference>
<dbReference type="Gene3D" id="1.10.260.40">
    <property type="entry name" value="lambda repressor-like DNA-binding domains"/>
    <property type="match status" value="1"/>
</dbReference>
<dbReference type="CDD" id="cd00093">
    <property type="entry name" value="HTH_XRE"/>
    <property type="match status" value="1"/>
</dbReference>
<sequence length="233" mass="26697">MMFVMEEKFNVAERSLDANWRWCNNVSFQSTRTEDSSSDPHNAAARGQAMNLVELAQRLRQLRLDRGMTLDEVAQKSGQTKSWLSRVENFRITPSLPALADLASSLGVSTSSLLEGLDDRPQIVCVRHDERKKIQRDPDSSIEYYSLASERTHRTMDPFLLKIPSGEEREPRTHEGEEFLTVLKGRVRFFYGEQEFTLSKGDSLYFDSEVEHCLANPFANDAEVICLFRLGRQ</sequence>
<dbReference type="SMART" id="SM00530">
    <property type="entry name" value="HTH_XRE"/>
    <property type="match status" value="1"/>
</dbReference>